<dbReference type="InterPro" id="IPR000182">
    <property type="entry name" value="GNAT_dom"/>
</dbReference>
<proteinExistence type="predicted"/>
<dbReference type="Proteomes" id="UP000198854">
    <property type="component" value="Unassembled WGS sequence"/>
</dbReference>
<evidence type="ECO:0000313" key="3">
    <source>
        <dbReference type="Proteomes" id="UP000198854"/>
    </source>
</evidence>
<dbReference type="Pfam" id="PF00583">
    <property type="entry name" value="Acetyltransf_1"/>
    <property type="match status" value="1"/>
</dbReference>
<keyword evidence="3" id="KW-1185">Reference proteome</keyword>
<dbReference type="InterPro" id="IPR016181">
    <property type="entry name" value="Acyl_CoA_acyltransferase"/>
</dbReference>
<dbReference type="SUPFAM" id="SSF55729">
    <property type="entry name" value="Acyl-CoA N-acyltransferases (Nat)"/>
    <property type="match status" value="1"/>
</dbReference>
<organism evidence="2 3">
    <name type="scientific">Vibrio xiamenensis</name>
    <dbReference type="NCBI Taxonomy" id="861298"/>
    <lineage>
        <taxon>Bacteria</taxon>
        <taxon>Pseudomonadati</taxon>
        <taxon>Pseudomonadota</taxon>
        <taxon>Gammaproteobacteria</taxon>
        <taxon>Vibrionales</taxon>
        <taxon>Vibrionaceae</taxon>
        <taxon>Vibrio</taxon>
    </lineage>
</organism>
<gene>
    <name evidence="2" type="ORF">SAMN04488136_13549</name>
</gene>
<accession>A0A1G8G9D9</accession>
<dbReference type="CDD" id="cd04301">
    <property type="entry name" value="NAT_SF"/>
    <property type="match status" value="1"/>
</dbReference>
<dbReference type="PROSITE" id="PS51186">
    <property type="entry name" value="GNAT"/>
    <property type="match status" value="1"/>
</dbReference>
<dbReference type="RefSeq" id="WP_093278836.1">
    <property type="nucleotide sequence ID" value="NZ_FNDD01000035.1"/>
</dbReference>
<dbReference type="GO" id="GO:0005840">
    <property type="term" value="C:ribosome"/>
    <property type="evidence" value="ECO:0007669"/>
    <property type="project" value="UniProtKB-KW"/>
</dbReference>
<name>A0A1G8G9D9_9VIBR</name>
<reference evidence="2 3" key="1">
    <citation type="submission" date="2016-10" db="EMBL/GenBank/DDBJ databases">
        <authorList>
            <person name="de Groot N.N."/>
        </authorList>
    </citation>
    <scope>NUCLEOTIDE SEQUENCE [LARGE SCALE GENOMIC DNA]</scope>
    <source>
        <strain evidence="2 3">CGMCC 1.10228</strain>
    </source>
</reference>
<dbReference type="AlphaFoldDB" id="A0A1G8G9D9"/>
<dbReference type="STRING" id="861298.SAMN04488136_13549"/>
<sequence>MDIVDYHPDHLYALRKLYLDVRRQTFTWLDTHQYQLSDFDRDTLDEQIYVALWRGQVAGFISIWQPDHFIHHLYVDPQYHHLGLGKNLLAKARSEHATLSLKCMTQNVKAARFYASQGFKVISHHQNDEGGYQLMRYGVKE</sequence>
<dbReference type="EMBL" id="FNDD01000035">
    <property type="protein sequence ID" value="SDH91015.1"/>
    <property type="molecule type" value="Genomic_DNA"/>
</dbReference>
<evidence type="ECO:0000259" key="1">
    <source>
        <dbReference type="PROSITE" id="PS51186"/>
    </source>
</evidence>
<dbReference type="OrthoDB" id="9789605at2"/>
<feature type="domain" description="N-acetyltransferase" evidence="1">
    <location>
        <begin position="1"/>
        <end position="140"/>
    </location>
</feature>
<dbReference type="GO" id="GO:0016747">
    <property type="term" value="F:acyltransferase activity, transferring groups other than amino-acyl groups"/>
    <property type="evidence" value="ECO:0007669"/>
    <property type="project" value="InterPro"/>
</dbReference>
<protein>
    <submittedName>
        <fullName evidence="2">Ribosomal protein S18 acetylase RimI</fullName>
    </submittedName>
</protein>
<evidence type="ECO:0000313" key="2">
    <source>
        <dbReference type="EMBL" id="SDH91015.1"/>
    </source>
</evidence>
<keyword evidence="2" id="KW-0689">Ribosomal protein</keyword>
<dbReference type="Gene3D" id="3.40.630.30">
    <property type="match status" value="1"/>
</dbReference>
<keyword evidence="2" id="KW-0687">Ribonucleoprotein</keyword>